<evidence type="ECO:0000313" key="1">
    <source>
        <dbReference type="EMBL" id="PKI53322.1"/>
    </source>
</evidence>
<comment type="caution">
    <text evidence="1">The sequence shown here is derived from an EMBL/GenBank/DDBJ whole genome shotgun (WGS) entry which is preliminary data.</text>
</comment>
<reference evidence="1 2" key="1">
    <citation type="submission" date="2017-11" db="EMBL/GenBank/DDBJ databases">
        <title>De-novo sequencing of pomegranate (Punica granatum L.) genome.</title>
        <authorList>
            <person name="Akparov Z."/>
            <person name="Amiraslanov A."/>
            <person name="Hajiyeva S."/>
            <person name="Abbasov M."/>
            <person name="Kaur K."/>
            <person name="Hamwieh A."/>
            <person name="Solovyev V."/>
            <person name="Salamov A."/>
            <person name="Braich B."/>
            <person name="Kosarev P."/>
            <person name="Mahmoud A."/>
            <person name="Hajiyev E."/>
            <person name="Babayeva S."/>
            <person name="Izzatullayeva V."/>
            <person name="Mammadov A."/>
            <person name="Mammadov A."/>
            <person name="Sharifova S."/>
            <person name="Ojaghi J."/>
            <person name="Eynullazada K."/>
            <person name="Bayramov B."/>
            <person name="Abdulazimova A."/>
            <person name="Shahmuradov I."/>
        </authorList>
    </citation>
    <scope>NUCLEOTIDE SEQUENCE [LARGE SCALE GENOMIC DNA]</scope>
    <source>
        <strain evidence="2">cv. AG2017</strain>
        <tissue evidence="1">Leaf</tissue>
    </source>
</reference>
<evidence type="ECO:0000313" key="2">
    <source>
        <dbReference type="Proteomes" id="UP000233551"/>
    </source>
</evidence>
<organism evidence="1 2">
    <name type="scientific">Punica granatum</name>
    <name type="common">Pomegranate</name>
    <dbReference type="NCBI Taxonomy" id="22663"/>
    <lineage>
        <taxon>Eukaryota</taxon>
        <taxon>Viridiplantae</taxon>
        <taxon>Streptophyta</taxon>
        <taxon>Embryophyta</taxon>
        <taxon>Tracheophyta</taxon>
        <taxon>Spermatophyta</taxon>
        <taxon>Magnoliopsida</taxon>
        <taxon>eudicotyledons</taxon>
        <taxon>Gunneridae</taxon>
        <taxon>Pentapetalae</taxon>
        <taxon>rosids</taxon>
        <taxon>malvids</taxon>
        <taxon>Myrtales</taxon>
        <taxon>Lythraceae</taxon>
        <taxon>Punica</taxon>
    </lineage>
</organism>
<keyword evidence="2" id="KW-1185">Reference proteome</keyword>
<name>A0A2I0JAQ2_PUNGR</name>
<proteinExistence type="predicted"/>
<dbReference type="Proteomes" id="UP000233551">
    <property type="component" value="Unassembled WGS sequence"/>
</dbReference>
<gene>
    <name evidence="1" type="ORF">CRG98_026259</name>
</gene>
<sequence length="131" mass="14876">MGAILDDPTDDSIRRDWNVCTLRVDRRDDGEAMEQRSKETVERCVSSLPFSVPLDRIYSSSPLQRITATRANASKPKRRRFKLFNDVPLICHHDNVSRAGGIIGCVRTRHFSIIGDISLCIMIFENSIDPD</sequence>
<accession>A0A2I0JAQ2</accession>
<dbReference type="EMBL" id="PGOL01001861">
    <property type="protein sequence ID" value="PKI53322.1"/>
    <property type="molecule type" value="Genomic_DNA"/>
</dbReference>
<dbReference type="AlphaFoldDB" id="A0A2I0JAQ2"/>
<protein>
    <submittedName>
        <fullName evidence="1">Uncharacterized protein</fullName>
    </submittedName>
</protein>